<comment type="similarity">
    <text evidence="2 11">Belongs to the SecG family.</text>
</comment>
<evidence type="ECO:0000256" key="4">
    <source>
        <dbReference type="ARBA" id="ARBA00022448"/>
    </source>
</evidence>
<feature type="region of interest" description="Disordered" evidence="12">
    <location>
        <begin position="81"/>
        <end position="139"/>
    </location>
</feature>
<gene>
    <name evidence="13" type="ORF">DFQ59_10781</name>
</gene>
<dbReference type="Pfam" id="PF03840">
    <property type="entry name" value="SecG"/>
    <property type="match status" value="1"/>
</dbReference>
<comment type="function">
    <text evidence="11">Involved in protein export. Participates in an early event of protein translocation.</text>
</comment>
<evidence type="ECO:0000256" key="9">
    <source>
        <dbReference type="ARBA" id="ARBA00023010"/>
    </source>
</evidence>
<evidence type="ECO:0000256" key="7">
    <source>
        <dbReference type="ARBA" id="ARBA00022927"/>
    </source>
</evidence>
<dbReference type="RefSeq" id="WP_114280277.1">
    <property type="nucleotide sequence ID" value="NZ_QPJY01000007.1"/>
</dbReference>
<evidence type="ECO:0000256" key="11">
    <source>
        <dbReference type="RuleBase" id="RU365087"/>
    </source>
</evidence>
<dbReference type="PANTHER" id="PTHR34182">
    <property type="entry name" value="PROTEIN-EXPORT MEMBRANE PROTEIN SECG"/>
    <property type="match status" value="1"/>
</dbReference>
<name>A0A369C6U9_9GAMM</name>
<evidence type="ECO:0000256" key="1">
    <source>
        <dbReference type="ARBA" id="ARBA00004651"/>
    </source>
</evidence>
<comment type="subcellular location">
    <subcellularLocation>
        <location evidence="1 11">Cell membrane</location>
        <topology evidence="1 11">Multi-pass membrane protein</topology>
    </subcellularLocation>
</comment>
<keyword evidence="4 11" id="KW-0813">Transport</keyword>
<comment type="caution">
    <text evidence="13">The sequence shown here is derived from an EMBL/GenBank/DDBJ whole genome shotgun (WGS) entry which is preliminary data.</text>
</comment>
<dbReference type="AlphaFoldDB" id="A0A369C6U9"/>
<dbReference type="Proteomes" id="UP000252707">
    <property type="component" value="Unassembled WGS sequence"/>
</dbReference>
<dbReference type="PANTHER" id="PTHR34182:SF1">
    <property type="entry name" value="PROTEIN-EXPORT MEMBRANE PROTEIN SECG"/>
    <property type="match status" value="1"/>
</dbReference>
<evidence type="ECO:0000256" key="12">
    <source>
        <dbReference type="SAM" id="MobiDB-lite"/>
    </source>
</evidence>
<feature type="transmembrane region" description="Helical" evidence="11">
    <location>
        <begin position="51"/>
        <end position="72"/>
    </location>
</feature>
<dbReference type="NCBIfam" id="TIGR00810">
    <property type="entry name" value="secG"/>
    <property type="match status" value="1"/>
</dbReference>
<evidence type="ECO:0000256" key="8">
    <source>
        <dbReference type="ARBA" id="ARBA00022989"/>
    </source>
</evidence>
<evidence type="ECO:0000313" key="13">
    <source>
        <dbReference type="EMBL" id="RCX28337.1"/>
    </source>
</evidence>
<proteinExistence type="inferred from homology"/>
<sequence>MNALLTVLHVFVAVGLIALVLIQHGKGADAGAAFGSGASATVFGSQGSATFLSRVTAGLAALFFITSLTLAYMAGSREAPTSVTERVAPVEQEAPVSAPVQGGSDVPSLPAGAGETAGGDAPPVSAPPAQPAEAPAGQN</sequence>
<evidence type="ECO:0000256" key="6">
    <source>
        <dbReference type="ARBA" id="ARBA00022692"/>
    </source>
</evidence>
<evidence type="ECO:0000256" key="5">
    <source>
        <dbReference type="ARBA" id="ARBA00022475"/>
    </source>
</evidence>
<dbReference type="GO" id="GO:0015450">
    <property type="term" value="F:protein-transporting ATPase activity"/>
    <property type="evidence" value="ECO:0007669"/>
    <property type="project" value="UniProtKB-UniRule"/>
</dbReference>
<dbReference type="OrthoDB" id="9813947at2"/>
<protein>
    <recommendedName>
        <fullName evidence="3 11">Protein-export membrane protein SecG</fullName>
    </recommendedName>
</protein>
<keyword evidence="10 11" id="KW-0472">Membrane</keyword>
<keyword evidence="8 11" id="KW-1133">Transmembrane helix</keyword>
<comment type="caution">
    <text evidence="11">Lacks conserved residue(s) required for the propagation of feature annotation.</text>
</comment>
<evidence type="ECO:0000256" key="10">
    <source>
        <dbReference type="ARBA" id="ARBA00023136"/>
    </source>
</evidence>
<keyword evidence="6 11" id="KW-0812">Transmembrane</keyword>
<dbReference type="GO" id="GO:0065002">
    <property type="term" value="P:intracellular protein transmembrane transport"/>
    <property type="evidence" value="ECO:0007669"/>
    <property type="project" value="TreeGrafter"/>
</dbReference>
<dbReference type="GO" id="GO:0009306">
    <property type="term" value="P:protein secretion"/>
    <property type="evidence" value="ECO:0007669"/>
    <property type="project" value="UniProtKB-UniRule"/>
</dbReference>
<keyword evidence="5 11" id="KW-1003">Cell membrane</keyword>
<evidence type="ECO:0000313" key="14">
    <source>
        <dbReference type="Proteomes" id="UP000252707"/>
    </source>
</evidence>
<evidence type="ECO:0000256" key="3">
    <source>
        <dbReference type="ARBA" id="ARBA00017876"/>
    </source>
</evidence>
<reference evidence="13 14" key="1">
    <citation type="submission" date="2018-07" db="EMBL/GenBank/DDBJ databases">
        <title>Genomic Encyclopedia of Type Strains, Phase IV (KMG-IV): sequencing the most valuable type-strain genomes for metagenomic binning, comparative biology and taxonomic classification.</title>
        <authorList>
            <person name="Goeker M."/>
        </authorList>
    </citation>
    <scope>NUCLEOTIDE SEQUENCE [LARGE SCALE GENOMIC DNA]</scope>
    <source>
        <strain evidence="13 14">DSM 26407</strain>
    </source>
</reference>
<dbReference type="GO" id="GO:0043952">
    <property type="term" value="P:protein transport by the Sec complex"/>
    <property type="evidence" value="ECO:0007669"/>
    <property type="project" value="TreeGrafter"/>
</dbReference>
<dbReference type="EMBL" id="QPJY01000007">
    <property type="protein sequence ID" value="RCX28337.1"/>
    <property type="molecule type" value="Genomic_DNA"/>
</dbReference>
<keyword evidence="14" id="KW-1185">Reference proteome</keyword>
<evidence type="ECO:0000256" key="2">
    <source>
        <dbReference type="ARBA" id="ARBA00008445"/>
    </source>
</evidence>
<keyword evidence="7 11" id="KW-0653">Protein transport</keyword>
<accession>A0A369C6U9</accession>
<keyword evidence="9 11" id="KW-0811">Translocation</keyword>
<dbReference type="GO" id="GO:0005886">
    <property type="term" value="C:plasma membrane"/>
    <property type="evidence" value="ECO:0007669"/>
    <property type="project" value="UniProtKB-SubCell"/>
</dbReference>
<dbReference type="InterPro" id="IPR004692">
    <property type="entry name" value="SecG"/>
</dbReference>
<organism evidence="13 14">
    <name type="scientific">Thioalbus denitrificans</name>
    <dbReference type="NCBI Taxonomy" id="547122"/>
    <lineage>
        <taxon>Bacteria</taxon>
        <taxon>Pseudomonadati</taxon>
        <taxon>Pseudomonadota</taxon>
        <taxon>Gammaproteobacteria</taxon>
        <taxon>Chromatiales</taxon>
        <taxon>Ectothiorhodospiraceae</taxon>
        <taxon>Thioalbus</taxon>
    </lineage>
</organism>
<dbReference type="PRINTS" id="PR01651">
    <property type="entry name" value="SECGEXPORT"/>
</dbReference>